<evidence type="ECO:0000256" key="2">
    <source>
        <dbReference type="ARBA" id="ARBA00009236"/>
    </source>
</evidence>
<reference evidence="7" key="1">
    <citation type="submission" date="2020-01" db="EMBL/GenBank/DDBJ databases">
        <authorList>
            <person name="Rat A."/>
        </authorList>
    </citation>
    <scope>NUCLEOTIDE SEQUENCE</scope>
    <source>
        <strain evidence="7">LMG 28251</strain>
    </source>
</reference>
<reference evidence="7" key="2">
    <citation type="journal article" date="2021" name="Syst. Appl. Microbiol.">
        <title>Roseomonas hellenica sp. nov., isolated from roots of wild-growing Alkanna tinctoria.</title>
        <authorList>
            <person name="Rat A."/>
            <person name="Naranjo H.D."/>
            <person name="Lebbe L."/>
            <person name="Cnockaert M."/>
            <person name="Krigas N."/>
            <person name="Grigoriadou K."/>
            <person name="Maloupa E."/>
            <person name="Willems A."/>
        </authorList>
    </citation>
    <scope>NUCLEOTIDE SEQUENCE</scope>
    <source>
        <strain evidence="7">LMG 28251</strain>
    </source>
</reference>
<proteinExistence type="inferred from homology"/>
<keyword evidence="8" id="KW-1185">Reference proteome</keyword>
<evidence type="ECO:0000256" key="1">
    <source>
        <dbReference type="ARBA" id="ARBA00001933"/>
    </source>
</evidence>
<dbReference type="Gene3D" id="3.90.1150.10">
    <property type="entry name" value="Aspartate Aminotransferase, domain 1"/>
    <property type="match status" value="1"/>
</dbReference>
<dbReference type="PANTHER" id="PTHR21152">
    <property type="entry name" value="AMINOTRANSFERASE CLASS V"/>
    <property type="match status" value="1"/>
</dbReference>
<feature type="domain" description="Aminotransferase class V" evidence="6">
    <location>
        <begin position="33"/>
        <end position="328"/>
    </location>
</feature>
<comment type="caution">
    <text evidence="7">The sequence shown here is derived from an EMBL/GenBank/DDBJ whole genome shotgun (WGS) entry which is preliminary data.</text>
</comment>
<dbReference type="InterPro" id="IPR000192">
    <property type="entry name" value="Aminotrans_V_dom"/>
</dbReference>
<organism evidence="7 8">
    <name type="scientific">Plastoroseomonas arctica</name>
    <dbReference type="NCBI Taxonomy" id="1509237"/>
    <lineage>
        <taxon>Bacteria</taxon>
        <taxon>Pseudomonadati</taxon>
        <taxon>Pseudomonadota</taxon>
        <taxon>Alphaproteobacteria</taxon>
        <taxon>Acetobacterales</taxon>
        <taxon>Acetobacteraceae</taxon>
        <taxon>Plastoroseomonas</taxon>
    </lineage>
</organism>
<dbReference type="InterPro" id="IPR024169">
    <property type="entry name" value="SP_NH2Trfase/AEP_transaminase"/>
</dbReference>
<evidence type="ECO:0000259" key="6">
    <source>
        <dbReference type="Pfam" id="PF00266"/>
    </source>
</evidence>
<evidence type="ECO:0000256" key="4">
    <source>
        <dbReference type="PIRSR" id="PIRSR000524-1"/>
    </source>
</evidence>
<dbReference type="RefSeq" id="WP_211873120.1">
    <property type="nucleotide sequence ID" value="NZ_JAAEDH010000003.1"/>
</dbReference>
<evidence type="ECO:0000256" key="5">
    <source>
        <dbReference type="PIRSR" id="PIRSR000524-50"/>
    </source>
</evidence>
<keyword evidence="7" id="KW-0808">Transferase</keyword>
<evidence type="ECO:0000313" key="7">
    <source>
        <dbReference type="EMBL" id="MBR0654305.1"/>
    </source>
</evidence>
<keyword evidence="3 5" id="KW-0663">Pyridoxal phosphate</keyword>
<name>A0AAF1K0Z1_9PROT</name>
<evidence type="ECO:0000256" key="3">
    <source>
        <dbReference type="ARBA" id="ARBA00022898"/>
    </source>
</evidence>
<dbReference type="EMBL" id="JAAEDH010000003">
    <property type="protein sequence ID" value="MBR0654305.1"/>
    <property type="molecule type" value="Genomic_DNA"/>
</dbReference>
<evidence type="ECO:0000313" key="8">
    <source>
        <dbReference type="Proteomes" id="UP001196068"/>
    </source>
</evidence>
<keyword evidence="7" id="KW-0032">Aminotransferase</keyword>
<dbReference type="InterPro" id="IPR015421">
    <property type="entry name" value="PyrdxlP-dep_Trfase_major"/>
</dbReference>
<dbReference type="PANTHER" id="PTHR21152:SF40">
    <property type="entry name" value="ALANINE--GLYOXYLATE AMINOTRANSFERASE"/>
    <property type="match status" value="1"/>
</dbReference>
<comment type="cofactor">
    <cofactor evidence="1 5">
        <name>pyridoxal 5'-phosphate</name>
        <dbReference type="ChEBI" id="CHEBI:597326"/>
    </cofactor>
</comment>
<gene>
    <name evidence="7" type="ORF">GXW79_04340</name>
</gene>
<dbReference type="SUPFAM" id="SSF53383">
    <property type="entry name" value="PLP-dependent transferases"/>
    <property type="match status" value="1"/>
</dbReference>
<dbReference type="Pfam" id="PF00266">
    <property type="entry name" value="Aminotran_5"/>
    <property type="match status" value="1"/>
</dbReference>
<dbReference type="FunFam" id="3.90.1150.10:FF:000031">
    <property type="entry name" value="Serine--glyoxylate aminotransferase"/>
    <property type="match status" value="1"/>
</dbReference>
<dbReference type="GO" id="GO:0019265">
    <property type="term" value="P:glycine biosynthetic process, by transamination of glyoxylate"/>
    <property type="evidence" value="ECO:0007669"/>
    <property type="project" value="TreeGrafter"/>
</dbReference>
<accession>A0AAF1K0Z1</accession>
<dbReference type="GO" id="GO:0008453">
    <property type="term" value="F:alanine-glyoxylate transaminase activity"/>
    <property type="evidence" value="ECO:0007669"/>
    <property type="project" value="TreeGrafter"/>
</dbReference>
<dbReference type="Gene3D" id="3.40.640.10">
    <property type="entry name" value="Type I PLP-dependent aspartate aminotransferase-like (Major domain)"/>
    <property type="match status" value="1"/>
</dbReference>
<sequence length="396" mass="42316">MDATPKNARPRGRQFFANPGPTNIPDSVLLAGAHQTVDFNDPNFIAIYDACVEGLKRVLKTKQNIFLYTGSGHAAWEASFVNLLSPGDTVLILETGYFSLSWAKMAEDLGIEVRSVAADWRRGVDIAAVRAALAEDSAHVIKAVCVVHNETATGMALPVAEVRAAMDATGHPALLLADTISSLGSLDFRMDEWGVDAAVGGSQKGLMLPTGMSFTGVSDKALEAHKTSRLPKHYFNWTNMLTRRHKSFVGTVPVSFFYGLQEALRLIEQEEGLENVFTRHSRLARAVRAAVQHWSGNNGPQLFCLNPARYSDSVTAIMMPEGFDADALRAVALQKFNVSLGGGLGPLGGKVFRIGHLGDLNEPMILGTLATVELAMQVAGVPHTPGGVGAAIAALA</sequence>
<dbReference type="PIRSF" id="PIRSF000524">
    <property type="entry name" value="SPT"/>
    <property type="match status" value="1"/>
</dbReference>
<feature type="modified residue" description="N6-(pyridoxal phosphate)lysine" evidence="5">
    <location>
        <position position="204"/>
    </location>
</feature>
<dbReference type="AlphaFoldDB" id="A0AAF1K0Z1"/>
<dbReference type="Proteomes" id="UP001196068">
    <property type="component" value="Unassembled WGS sequence"/>
</dbReference>
<protein>
    <submittedName>
        <fullName evidence="7">Aminotransferase class V-fold PLP-dependent enzyme</fullName>
    </submittedName>
</protein>
<dbReference type="InterPro" id="IPR015422">
    <property type="entry name" value="PyrdxlP-dep_Trfase_small"/>
</dbReference>
<feature type="binding site" evidence="4">
    <location>
        <position position="353"/>
    </location>
    <ligand>
        <name>substrate</name>
    </ligand>
</feature>
<comment type="similarity">
    <text evidence="2">Belongs to the class-V pyridoxal-phosphate-dependent aminotransferase family.</text>
</comment>
<dbReference type="FunFam" id="3.40.640.10:FF:000054">
    <property type="entry name" value="Serine--glyoxylate aminotransferase"/>
    <property type="match status" value="1"/>
</dbReference>
<dbReference type="GO" id="GO:0004760">
    <property type="term" value="F:L-serine-pyruvate transaminase activity"/>
    <property type="evidence" value="ECO:0007669"/>
    <property type="project" value="TreeGrafter"/>
</dbReference>
<dbReference type="InterPro" id="IPR015424">
    <property type="entry name" value="PyrdxlP-dep_Trfase"/>
</dbReference>